<dbReference type="KEGG" id="dfc:DFI_02510"/>
<feature type="signal peptide" evidence="2">
    <location>
        <begin position="1"/>
        <end position="19"/>
    </location>
</feature>
<organism evidence="3 4">
    <name type="scientific">Deinococcus ficus</name>
    <dbReference type="NCBI Taxonomy" id="317577"/>
    <lineage>
        <taxon>Bacteria</taxon>
        <taxon>Thermotogati</taxon>
        <taxon>Deinococcota</taxon>
        <taxon>Deinococci</taxon>
        <taxon>Deinococcales</taxon>
        <taxon>Deinococcaceae</taxon>
        <taxon>Deinococcus</taxon>
    </lineage>
</organism>
<dbReference type="RefSeq" id="WP_027463340.1">
    <property type="nucleotide sequence ID" value="NZ_BNAK01000011.1"/>
</dbReference>
<evidence type="ECO:0008006" key="5">
    <source>
        <dbReference type="Google" id="ProtNLM"/>
    </source>
</evidence>
<sequence>MPRPLPALLLAALLGAASAQIRVGNVIISPPGQTPPPRTGGAPSAAPSPGVPAGMQEVRGTLTGPAAARLPAGAQTTVTVQDAAPGRAAPLVNVNFRMSRLPNTYMVYFSPGRLGAGKRYVVTAIVRDAQGRTLYRGVADLGPRTGKPLTVNLRLQPAR</sequence>
<name>A0A221STQ9_9DEIO</name>
<feature type="region of interest" description="Disordered" evidence="1">
    <location>
        <begin position="28"/>
        <end position="55"/>
    </location>
</feature>
<feature type="compositionally biased region" description="Low complexity" evidence="1">
    <location>
        <begin position="39"/>
        <end position="54"/>
    </location>
</feature>
<dbReference type="STRING" id="317577.GCA_000419625_00639"/>
<evidence type="ECO:0000256" key="2">
    <source>
        <dbReference type="SAM" id="SignalP"/>
    </source>
</evidence>
<evidence type="ECO:0000313" key="4">
    <source>
        <dbReference type="Proteomes" id="UP000259030"/>
    </source>
</evidence>
<evidence type="ECO:0000313" key="3">
    <source>
        <dbReference type="EMBL" id="ASN80027.1"/>
    </source>
</evidence>
<dbReference type="AlphaFoldDB" id="A0A221STQ9"/>
<keyword evidence="2" id="KW-0732">Signal</keyword>
<dbReference type="Pfam" id="PF09619">
    <property type="entry name" value="YscW"/>
    <property type="match status" value="1"/>
</dbReference>
<evidence type="ECO:0000256" key="1">
    <source>
        <dbReference type="SAM" id="MobiDB-lite"/>
    </source>
</evidence>
<dbReference type="InterPro" id="IPR039366">
    <property type="entry name" value="Pilotin"/>
</dbReference>
<reference evidence="3 4" key="1">
    <citation type="submission" date="2017-05" db="EMBL/GenBank/DDBJ databases">
        <title>The complete genome sequence of Deinococcus ficus isolated from the rhizosphere of the Ficus religiosa L. in Taiwan.</title>
        <authorList>
            <person name="Wu K.-M."/>
            <person name="Liao T.-L."/>
            <person name="Liu Y.-M."/>
            <person name="Young C.-C."/>
            <person name="Tsai S.-F."/>
        </authorList>
    </citation>
    <scope>NUCLEOTIDE SEQUENCE [LARGE SCALE GENOMIC DNA]</scope>
    <source>
        <strain evidence="3 4">CC-FR2-10</strain>
    </source>
</reference>
<accession>A0A221STQ9</accession>
<dbReference type="EMBL" id="CP021081">
    <property type="protein sequence ID" value="ASN80027.1"/>
    <property type="molecule type" value="Genomic_DNA"/>
</dbReference>
<dbReference type="Proteomes" id="UP000259030">
    <property type="component" value="Chromosome"/>
</dbReference>
<keyword evidence="4" id="KW-1185">Reference proteome</keyword>
<feature type="chain" id="PRO_5011280012" description="Lipoprotein" evidence="2">
    <location>
        <begin position="20"/>
        <end position="159"/>
    </location>
</feature>
<gene>
    <name evidence="3" type="ORF">DFI_02510</name>
</gene>
<proteinExistence type="predicted"/>
<protein>
    <recommendedName>
        <fullName evidence="5">Lipoprotein</fullName>
    </recommendedName>
</protein>